<dbReference type="AlphaFoldDB" id="A0A7J6V526"/>
<evidence type="ECO:0000313" key="2">
    <source>
        <dbReference type="EMBL" id="KAF5179340.1"/>
    </source>
</evidence>
<dbReference type="Proteomes" id="UP000554482">
    <property type="component" value="Unassembled WGS sequence"/>
</dbReference>
<organism evidence="2 3">
    <name type="scientific">Thalictrum thalictroides</name>
    <name type="common">Rue-anemone</name>
    <name type="synonym">Anemone thalictroides</name>
    <dbReference type="NCBI Taxonomy" id="46969"/>
    <lineage>
        <taxon>Eukaryota</taxon>
        <taxon>Viridiplantae</taxon>
        <taxon>Streptophyta</taxon>
        <taxon>Embryophyta</taxon>
        <taxon>Tracheophyta</taxon>
        <taxon>Spermatophyta</taxon>
        <taxon>Magnoliopsida</taxon>
        <taxon>Ranunculales</taxon>
        <taxon>Ranunculaceae</taxon>
        <taxon>Thalictroideae</taxon>
        <taxon>Thalictrum</taxon>
    </lineage>
</organism>
<feature type="compositionally biased region" description="Basic residues" evidence="1">
    <location>
        <begin position="1"/>
        <end position="12"/>
    </location>
</feature>
<dbReference type="EMBL" id="JABWDY010038911">
    <property type="protein sequence ID" value="KAF5179340.1"/>
    <property type="molecule type" value="Genomic_DNA"/>
</dbReference>
<evidence type="ECO:0000313" key="3">
    <source>
        <dbReference type="Proteomes" id="UP000554482"/>
    </source>
</evidence>
<feature type="compositionally biased region" description="Basic and acidic residues" evidence="1">
    <location>
        <begin position="115"/>
        <end position="124"/>
    </location>
</feature>
<feature type="compositionally biased region" description="Basic and acidic residues" evidence="1">
    <location>
        <begin position="150"/>
        <end position="159"/>
    </location>
</feature>
<reference evidence="2 3" key="1">
    <citation type="submission" date="2020-06" db="EMBL/GenBank/DDBJ databases">
        <title>Transcriptomic and genomic resources for Thalictrum thalictroides and T. hernandezii: Facilitating candidate gene discovery in an emerging model plant lineage.</title>
        <authorList>
            <person name="Arias T."/>
            <person name="Riano-Pachon D.M."/>
            <person name="Di Stilio V.S."/>
        </authorList>
    </citation>
    <scope>NUCLEOTIDE SEQUENCE [LARGE SCALE GENOMIC DNA]</scope>
    <source>
        <strain evidence="3">cv. WT478/WT964</strain>
        <tissue evidence="2">Leaves</tissue>
    </source>
</reference>
<feature type="region of interest" description="Disordered" evidence="1">
    <location>
        <begin position="1"/>
        <end position="23"/>
    </location>
</feature>
<keyword evidence="3" id="KW-1185">Reference proteome</keyword>
<feature type="compositionally biased region" description="Acidic residues" evidence="1">
    <location>
        <begin position="167"/>
        <end position="177"/>
    </location>
</feature>
<gene>
    <name evidence="2" type="ORF">FRX31_031074</name>
</gene>
<protein>
    <submittedName>
        <fullName evidence="2">Uncharacterized protein</fullName>
    </submittedName>
</protein>
<feature type="compositionally biased region" description="Basic and acidic residues" evidence="1">
    <location>
        <begin position="70"/>
        <end position="79"/>
    </location>
</feature>
<feature type="compositionally biased region" description="Polar residues" evidence="1">
    <location>
        <begin position="80"/>
        <end position="97"/>
    </location>
</feature>
<feature type="compositionally biased region" description="Polar residues" evidence="1">
    <location>
        <begin position="220"/>
        <end position="229"/>
    </location>
</feature>
<sequence>MIPPKRKSRNGTHKSQAEEELPSQITVKVSNKEVVIPIEFPWKPLVCTKCKVFGHSTKNCEPQPHILKNKQIERKRDEQGWQQQNSKRTNPRKGTTLDNNKGDVANGNNNAETTQSKDKVEIPKKVITPKKNIAPANRFTPIQLQEEEIEPVRIGDHAHNSSSSLESDNDSEEESDSEISSKPSEDSDSTSDTPSHVRDSQIDEDDEGREEIEEGVANKLKQSAKTATTRSKEPKATNTSQGNSADLFPKRTTISLKPCKGKFTDEPHKKKTTDQNINKEAKGGRQGSKNKQGY</sequence>
<name>A0A7J6V526_THATH</name>
<evidence type="ECO:0000256" key="1">
    <source>
        <dbReference type="SAM" id="MobiDB-lite"/>
    </source>
</evidence>
<comment type="caution">
    <text evidence="2">The sequence shown here is derived from an EMBL/GenBank/DDBJ whole genome shotgun (WGS) entry which is preliminary data.</text>
</comment>
<feature type="region of interest" description="Disordered" evidence="1">
    <location>
        <begin position="55"/>
        <end position="294"/>
    </location>
</feature>
<feature type="compositionally biased region" description="Acidic residues" evidence="1">
    <location>
        <begin position="202"/>
        <end position="214"/>
    </location>
</feature>
<feature type="compositionally biased region" description="Low complexity" evidence="1">
    <location>
        <begin position="98"/>
        <end position="111"/>
    </location>
</feature>
<accession>A0A7J6V526</accession>
<proteinExistence type="predicted"/>